<evidence type="ECO:0000256" key="1">
    <source>
        <dbReference type="SAM" id="MobiDB-lite"/>
    </source>
</evidence>
<comment type="caution">
    <text evidence="2">The sequence shown here is derived from an EMBL/GenBank/DDBJ whole genome shotgun (WGS) entry which is preliminary data.</text>
</comment>
<feature type="region of interest" description="Disordered" evidence="1">
    <location>
        <begin position="232"/>
        <end position="252"/>
    </location>
</feature>
<name>A0A507FBP8_9FUNG</name>
<evidence type="ECO:0000313" key="2">
    <source>
        <dbReference type="EMBL" id="TPX73759.1"/>
    </source>
</evidence>
<protein>
    <recommendedName>
        <fullName evidence="4">VWFA domain-containing protein</fullName>
    </recommendedName>
</protein>
<evidence type="ECO:0000313" key="3">
    <source>
        <dbReference type="Proteomes" id="UP000320333"/>
    </source>
</evidence>
<dbReference type="EMBL" id="QEAP01000166">
    <property type="protein sequence ID" value="TPX73759.1"/>
    <property type="molecule type" value="Genomic_DNA"/>
</dbReference>
<accession>A0A507FBP8</accession>
<organism evidence="2 3">
    <name type="scientific">Chytriomyces confervae</name>
    <dbReference type="NCBI Taxonomy" id="246404"/>
    <lineage>
        <taxon>Eukaryota</taxon>
        <taxon>Fungi</taxon>
        <taxon>Fungi incertae sedis</taxon>
        <taxon>Chytridiomycota</taxon>
        <taxon>Chytridiomycota incertae sedis</taxon>
        <taxon>Chytridiomycetes</taxon>
        <taxon>Chytridiales</taxon>
        <taxon>Chytriomycetaceae</taxon>
        <taxon>Chytriomyces</taxon>
    </lineage>
</organism>
<dbReference type="PANTHER" id="PTHR34706:SF2">
    <property type="entry name" value="RFEF"/>
    <property type="match status" value="1"/>
</dbReference>
<reference evidence="2 3" key="1">
    <citation type="journal article" date="2019" name="Sci. Rep.">
        <title>Comparative genomics of chytrid fungi reveal insights into the obligate biotrophic and pathogenic lifestyle of Synchytrium endobioticum.</title>
        <authorList>
            <person name="van de Vossenberg B.T.L.H."/>
            <person name="Warris S."/>
            <person name="Nguyen H.D.T."/>
            <person name="van Gent-Pelzer M.P.E."/>
            <person name="Joly D.L."/>
            <person name="van de Geest H.C."/>
            <person name="Bonants P.J.M."/>
            <person name="Smith D.S."/>
            <person name="Levesque C.A."/>
            <person name="van der Lee T.A.J."/>
        </authorList>
    </citation>
    <scope>NUCLEOTIDE SEQUENCE [LARGE SCALE GENOMIC DNA]</scope>
    <source>
        <strain evidence="2 3">CBS 675.73</strain>
    </source>
</reference>
<gene>
    <name evidence="2" type="ORF">CcCBS67573_g04977</name>
</gene>
<dbReference type="PANTHER" id="PTHR34706">
    <property type="entry name" value="SLR1338 PROTEIN"/>
    <property type="match status" value="1"/>
</dbReference>
<dbReference type="OrthoDB" id="2142040at2759"/>
<keyword evidence="3" id="KW-1185">Reference proteome</keyword>
<proteinExistence type="predicted"/>
<dbReference type="Proteomes" id="UP000320333">
    <property type="component" value="Unassembled WGS sequence"/>
</dbReference>
<sequence length="252" mass="28245">MATSPSYADISYTFEDLSTDDLKQSEEALRLHSFKSLINRHQISKMMADIVIICDDSTSMNTKTANPTNPRTAATSRWEELKVTVQIVTEIVATLDDDGIDVHFLNRDPIRNVFDVRQLDDAFENPPSLERETEPRCSNKKLLILIATDGVPTTGMGFDHRLGLWLVLMQERDDAGDTSVVFLLCTDDEKEVGYLNEWDKEIPGVDTVDDSITECREILAVQDDCATDANASLADRGDKEEEKEVEALSKLL</sequence>
<evidence type="ECO:0008006" key="4">
    <source>
        <dbReference type="Google" id="ProtNLM"/>
    </source>
</evidence>
<feature type="compositionally biased region" description="Basic and acidic residues" evidence="1">
    <location>
        <begin position="235"/>
        <end position="252"/>
    </location>
</feature>
<dbReference type="AlphaFoldDB" id="A0A507FBP8"/>